<keyword evidence="2" id="KW-0786">Thiamine pyrophosphate</keyword>
<dbReference type="InterPro" id="IPR051424">
    <property type="entry name" value="Transketolase-like"/>
</dbReference>
<protein>
    <submittedName>
        <fullName evidence="4">Transketolase like 1</fullName>
    </submittedName>
</protein>
<dbReference type="GO" id="GO:0030976">
    <property type="term" value="F:thiamine pyrophosphate binding"/>
    <property type="evidence" value="ECO:0007669"/>
    <property type="project" value="TreeGrafter"/>
</dbReference>
<sequence>MAEAEVPVAMPEEDKPDAETVQVLRDLANRLRIHSIKATCASSTGHPTSCSSAAEIMSVLFFHIMRYRQDDPENPNNDRFILCKRLAFVDVAIGWYGPGLGAACGTLTWWTVVMSRRFVKCSGEQLK</sequence>
<evidence type="ECO:0000256" key="2">
    <source>
        <dbReference type="ARBA" id="ARBA00023052"/>
    </source>
</evidence>
<dbReference type="InterPro" id="IPR029061">
    <property type="entry name" value="THDP-binding"/>
</dbReference>
<dbReference type="Gene3D" id="3.40.50.970">
    <property type="match status" value="1"/>
</dbReference>
<dbReference type="Pfam" id="PF00456">
    <property type="entry name" value="Transketolase_N"/>
    <property type="match status" value="1"/>
</dbReference>
<feature type="domain" description="Transketolase N-terminal" evidence="3">
    <location>
        <begin position="26"/>
        <end position="83"/>
    </location>
</feature>
<dbReference type="PANTHER" id="PTHR43195:SF2">
    <property type="entry name" value="TRANSKETOLASE-LIKE PROTEIN 1"/>
    <property type="match status" value="1"/>
</dbReference>
<dbReference type="InterPro" id="IPR005474">
    <property type="entry name" value="Transketolase_N"/>
</dbReference>
<evidence type="ECO:0000313" key="4">
    <source>
        <dbReference type="EMBL" id="KAF6283441.1"/>
    </source>
</evidence>
<comment type="caution">
    <text evidence="4">The sequence shown here is derived from an EMBL/GenBank/DDBJ whole genome shotgun (WGS) entry which is preliminary data.</text>
</comment>
<keyword evidence="5" id="KW-1185">Reference proteome</keyword>
<reference evidence="4 5" key="1">
    <citation type="journal article" date="2020" name="Nature">
        <title>Six reference-quality genomes reveal evolution of bat adaptations.</title>
        <authorList>
            <person name="Jebb D."/>
            <person name="Huang Z."/>
            <person name="Pippel M."/>
            <person name="Hughes G.M."/>
            <person name="Lavrichenko K."/>
            <person name="Devanna P."/>
            <person name="Winkler S."/>
            <person name="Jermiin L.S."/>
            <person name="Skirmuntt E.C."/>
            <person name="Katzourakis A."/>
            <person name="Burkitt-Gray L."/>
            <person name="Ray D.A."/>
            <person name="Sullivan K.A.M."/>
            <person name="Roscito J.G."/>
            <person name="Kirilenko B.M."/>
            <person name="Davalos L.M."/>
            <person name="Corthals A.P."/>
            <person name="Power M.L."/>
            <person name="Jones G."/>
            <person name="Ransome R.D."/>
            <person name="Dechmann D.K.N."/>
            <person name="Locatelli A.G."/>
            <person name="Puechmaille S.J."/>
            <person name="Fedrigo O."/>
            <person name="Jarvis E.D."/>
            <person name="Hiller M."/>
            <person name="Vernes S.C."/>
            <person name="Myers E.W."/>
            <person name="Teeling E.C."/>
        </authorList>
    </citation>
    <scope>NUCLEOTIDE SEQUENCE [LARGE SCALE GENOMIC DNA]</scope>
    <source>
        <strain evidence="4">MPipKuh1</strain>
        <tissue evidence="4">Flight muscle</tissue>
    </source>
</reference>
<evidence type="ECO:0000313" key="5">
    <source>
        <dbReference type="Proteomes" id="UP000558488"/>
    </source>
</evidence>
<name>A0A7J7S4X7_PIPKU</name>
<dbReference type="Proteomes" id="UP000558488">
    <property type="component" value="Unassembled WGS sequence"/>
</dbReference>
<dbReference type="SUPFAM" id="SSF52518">
    <property type="entry name" value="Thiamin diphosphate-binding fold (THDP-binding)"/>
    <property type="match status" value="1"/>
</dbReference>
<keyword evidence="1" id="KW-0808">Transferase</keyword>
<dbReference type="PANTHER" id="PTHR43195">
    <property type="entry name" value="TRANSKETOLASE"/>
    <property type="match status" value="1"/>
</dbReference>
<dbReference type="EMBL" id="JACAGB010000051">
    <property type="protein sequence ID" value="KAF6283441.1"/>
    <property type="molecule type" value="Genomic_DNA"/>
</dbReference>
<gene>
    <name evidence="4" type="ORF">mPipKuh1_017449</name>
</gene>
<organism evidence="4 5">
    <name type="scientific">Pipistrellus kuhlii</name>
    <name type="common">Kuhl's pipistrelle</name>
    <dbReference type="NCBI Taxonomy" id="59472"/>
    <lineage>
        <taxon>Eukaryota</taxon>
        <taxon>Metazoa</taxon>
        <taxon>Chordata</taxon>
        <taxon>Craniata</taxon>
        <taxon>Vertebrata</taxon>
        <taxon>Euteleostomi</taxon>
        <taxon>Mammalia</taxon>
        <taxon>Eutheria</taxon>
        <taxon>Laurasiatheria</taxon>
        <taxon>Chiroptera</taxon>
        <taxon>Yangochiroptera</taxon>
        <taxon>Vespertilionidae</taxon>
        <taxon>Pipistrellus</taxon>
    </lineage>
</organism>
<proteinExistence type="predicted"/>
<dbReference type="AlphaFoldDB" id="A0A7J7S4X7"/>
<accession>A0A7J7S4X7</accession>
<evidence type="ECO:0000256" key="1">
    <source>
        <dbReference type="ARBA" id="ARBA00022679"/>
    </source>
</evidence>
<evidence type="ECO:0000259" key="3">
    <source>
        <dbReference type="Pfam" id="PF00456"/>
    </source>
</evidence>
<dbReference type="GO" id="GO:0004802">
    <property type="term" value="F:transketolase activity"/>
    <property type="evidence" value="ECO:0007669"/>
    <property type="project" value="TreeGrafter"/>
</dbReference>